<proteinExistence type="predicted"/>
<reference evidence="1" key="1">
    <citation type="submission" date="2024-06" db="UniProtKB">
        <authorList>
            <consortium name="RefSeq"/>
        </authorList>
    </citation>
    <scope>NUCLEOTIDE SEQUENCE [LARGE SCALE GENOMIC DNA]</scope>
    <source>
        <strain evidence="1">MV2-25</strain>
    </source>
</reference>
<evidence type="ECO:0000313" key="1">
    <source>
        <dbReference type="Proteomes" id="UP000001819"/>
    </source>
</evidence>
<reference evidence="2" key="2">
    <citation type="submission" date="2025-08" db="UniProtKB">
        <authorList>
            <consortium name="RefSeq"/>
        </authorList>
    </citation>
    <scope>IDENTIFICATION</scope>
    <source>
        <strain evidence="2">MV-25-SWS-2005</strain>
        <tissue evidence="2">Whole body</tissue>
    </source>
</reference>
<dbReference type="KEGG" id="dpo:6903685"/>
<dbReference type="RefSeq" id="XP_002136787.3">
    <property type="nucleotide sequence ID" value="XM_002136751.3"/>
</dbReference>
<organism evidence="1 2">
    <name type="scientific">Drosophila pseudoobscura pseudoobscura</name>
    <name type="common">Fruit fly</name>
    <dbReference type="NCBI Taxonomy" id="46245"/>
    <lineage>
        <taxon>Eukaryota</taxon>
        <taxon>Metazoa</taxon>
        <taxon>Ecdysozoa</taxon>
        <taxon>Arthropoda</taxon>
        <taxon>Hexapoda</taxon>
        <taxon>Insecta</taxon>
        <taxon>Pterygota</taxon>
        <taxon>Neoptera</taxon>
        <taxon>Endopterygota</taxon>
        <taxon>Diptera</taxon>
        <taxon>Brachycera</taxon>
        <taxon>Muscomorpha</taxon>
        <taxon>Ephydroidea</taxon>
        <taxon>Drosophilidae</taxon>
        <taxon>Drosophila</taxon>
        <taxon>Sophophora</taxon>
    </lineage>
</organism>
<name>A0A6I8V1L8_DROPS</name>
<dbReference type="InParanoid" id="A0A6I8V1L8"/>
<protein>
    <submittedName>
        <fullName evidence="2">Uncharacterized protein</fullName>
    </submittedName>
</protein>
<keyword evidence="1" id="KW-1185">Reference proteome</keyword>
<accession>A0A6I8V1L8</accession>
<evidence type="ECO:0000313" key="2">
    <source>
        <dbReference type="RefSeq" id="XP_002136787.3"/>
    </source>
</evidence>
<gene>
    <name evidence="2" type="primary">LOC6903685</name>
</gene>
<sequence>MVHIAAQHSADHVIMHFAKIIILLLSVHESCLALYIKRADKMPETTRRAGGNAKARKDEWGVFQSTLGLSQEKIDLLKSQKDQQGTKELLNRFIRENSKMLMSQKSTNRDEFTSFYRSVLKKLTASKGMLKTSLNFELENDDKPLKPMKRSRRKIAIKMVSDVPSENVDYLLKMFYQKHKIQVNYHDRDVQNEVDYDKQEQIPTDSDKDTEYDFDNLYDDEGDVGLIAKSRQSTEYGSFQDLIMQSKMIEWERENEETKLHSSSNDHFI</sequence>
<dbReference type="ExpressionAtlas" id="A0A6I8V1L8">
    <property type="expression patterns" value="baseline"/>
</dbReference>
<dbReference type="AlphaFoldDB" id="A0A6I8V1L8"/>
<dbReference type="Proteomes" id="UP000001819">
    <property type="component" value="Chromosome 2"/>
</dbReference>